<gene>
    <name evidence="2" type="ORF">D5281_16575</name>
</gene>
<keyword evidence="3" id="KW-1185">Reference proteome</keyword>
<keyword evidence="1" id="KW-1133">Transmembrane helix</keyword>
<dbReference type="InterPro" id="IPR058087">
    <property type="entry name" value="XAC2610_dom"/>
</dbReference>
<dbReference type="OrthoDB" id="2631174at2"/>
<dbReference type="NCBIfam" id="NF047539">
    <property type="entry name" value="XAC2610_fam"/>
    <property type="match status" value="1"/>
</dbReference>
<name>A0A9X5BIC0_9FIRM</name>
<comment type="caution">
    <text evidence="2">The sequence shown here is derived from an EMBL/GenBank/DDBJ whole genome shotgun (WGS) entry which is preliminary data.</text>
</comment>
<keyword evidence="1" id="KW-0812">Transmembrane</keyword>
<organism evidence="2 3">
    <name type="scientific">Parablautia muri</name>
    <dbReference type="NCBI Taxonomy" id="2320879"/>
    <lineage>
        <taxon>Bacteria</taxon>
        <taxon>Bacillati</taxon>
        <taxon>Bacillota</taxon>
        <taxon>Clostridia</taxon>
        <taxon>Lachnospirales</taxon>
        <taxon>Lachnospiraceae</taxon>
        <taxon>Parablautia</taxon>
    </lineage>
</organism>
<evidence type="ECO:0000256" key="1">
    <source>
        <dbReference type="SAM" id="Phobius"/>
    </source>
</evidence>
<protein>
    <submittedName>
        <fullName evidence="2">Uncharacterized protein</fullName>
    </submittedName>
</protein>
<proteinExistence type="predicted"/>
<dbReference type="RefSeq" id="WP_160561196.1">
    <property type="nucleotide sequence ID" value="NZ_QZDT01000031.1"/>
</dbReference>
<evidence type="ECO:0000313" key="3">
    <source>
        <dbReference type="Proteomes" id="UP001154420"/>
    </source>
</evidence>
<dbReference type="Proteomes" id="UP001154420">
    <property type="component" value="Unassembled WGS sequence"/>
</dbReference>
<dbReference type="EMBL" id="QZDT01000031">
    <property type="protein sequence ID" value="NBJ94157.1"/>
    <property type="molecule type" value="Genomic_DNA"/>
</dbReference>
<accession>A0A9X5BIC0</accession>
<dbReference type="AlphaFoldDB" id="A0A9X5BIC0"/>
<sequence length="427" mass="49329">MFNRFIKKQKLKNQEKKRFHVGAVFWLAAAMVLFALIFLLGTGAGILNFGPVAVKMRQDTGKEISGGGIPNGGWKTVYARNLPDMQKEQDLEDVLAPLVKEKEEEGRLRKAAEVMKMDMPGYGRESILSIVEDTKKDNGTLMLDLNFDGWEDICIRERYVDGGNILYHCMLWNQQKHRYEFSTMLYNVETDTKNQWISCRYKKGEAWYCTTCYRYDDEGQLHLVRYVEENEAKDALFQQLELTYVEDGGPYTLKAKADEENQEHILVSMAKQALLELYGWTGDKVENACFSATNIGSVVFGMTPEDIEHSRIFYSRCFGADTEFHLDGYEKSISSLSVVSKRSAWFSPVSWHKFPNWPGDMTDEEIVIWYFEQLPTVEGDKVKSIEKRYEDIWTVGTESGEWYEVIYSQALREVWDVTGPYPAYPVH</sequence>
<evidence type="ECO:0000313" key="2">
    <source>
        <dbReference type="EMBL" id="NBJ94157.1"/>
    </source>
</evidence>
<keyword evidence="1" id="KW-0472">Membrane</keyword>
<feature type="transmembrane region" description="Helical" evidence="1">
    <location>
        <begin position="21"/>
        <end position="47"/>
    </location>
</feature>
<reference evidence="2" key="1">
    <citation type="submission" date="2018-09" db="EMBL/GenBank/DDBJ databases">
        <title>Murine metabolic-syndrome-specific gut microbial biobank.</title>
        <authorList>
            <person name="Liu C."/>
        </authorList>
    </citation>
    <scope>NUCLEOTIDE SEQUENCE</scope>
    <source>
        <strain evidence="2">D42-62</strain>
    </source>
</reference>